<sequence>METQKRMRYLEVCVDDFVHAIVLRPGAVWHGLGNGEQLVHRHVGVLCDLNQEPVHQLAHLHQTALRHGCGRQGASRAVEAHALRRTGPPVAARVRRAVVEAPGQSQRRRRRERGAPQRELVEDGRHGAHIVQRVADAGQRRDEQVGDAGLLQLPRHPPHQLRPGRLGRAQDVGGLEQLEQEAAGDGVPLRGEQADDLLEQEAVPRGDLLHVRGVAVERLVLGDVGQPPARVRLERVADGLLVDGAGGLDGDHDPPEEVDPELGDVVRPPRRRRRGRRGGVRAGDEGGHGVDAAGREAQVLAERGVVARGVEHAQRVLPAAQEAGGEERVELGREVAPVGGLRHAEVRRRAPQRDQVARAHRDGDAVAVLGAGLERLGAAREPRELDDDVAGVGAQRLQEHAFREQGELRRPGKACTGRTMARNRKSL</sequence>
<feature type="region of interest" description="Disordered" evidence="1">
    <location>
        <begin position="148"/>
        <end position="167"/>
    </location>
</feature>
<feature type="compositionally biased region" description="Basic residues" evidence="1">
    <location>
        <begin position="268"/>
        <end position="279"/>
    </location>
</feature>
<accession>C0HE96</accession>
<feature type="region of interest" description="Disordered" evidence="1">
    <location>
        <begin position="244"/>
        <end position="292"/>
    </location>
</feature>
<evidence type="ECO:0000313" key="2">
    <source>
        <dbReference type="EMBL" id="ACN25349.1"/>
    </source>
</evidence>
<protein>
    <submittedName>
        <fullName evidence="2">Uncharacterized protein</fullName>
    </submittedName>
</protein>
<evidence type="ECO:0000256" key="1">
    <source>
        <dbReference type="SAM" id="MobiDB-lite"/>
    </source>
</evidence>
<dbReference type="AlphaFoldDB" id="C0HE96"/>
<name>C0HE96_MAIZE</name>
<dbReference type="EMBL" id="BT060652">
    <property type="protein sequence ID" value="ACN25349.1"/>
    <property type="molecule type" value="mRNA"/>
</dbReference>
<organism evidence="2">
    <name type="scientific">Zea mays</name>
    <name type="common">Maize</name>
    <dbReference type="NCBI Taxonomy" id="4577"/>
    <lineage>
        <taxon>Eukaryota</taxon>
        <taxon>Viridiplantae</taxon>
        <taxon>Streptophyta</taxon>
        <taxon>Embryophyta</taxon>
        <taxon>Tracheophyta</taxon>
        <taxon>Spermatophyta</taxon>
        <taxon>Magnoliopsida</taxon>
        <taxon>Liliopsida</taxon>
        <taxon>Poales</taxon>
        <taxon>Poaceae</taxon>
        <taxon>PACMAD clade</taxon>
        <taxon>Panicoideae</taxon>
        <taxon>Andropogonodae</taxon>
        <taxon>Andropogoneae</taxon>
        <taxon>Tripsacinae</taxon>
        <taxon>Zea</taxon>
    </lineage>
</organism>
<proteinExistence type="evidence at transcript level"/>
<reference evidence="2" key="1">
    <citation type="journal article" date="2009" name="PLoS Genet.">
        <title>Sequencing, mapping, and analysis of 27,455 maize full-length cDNAs.</title>
        <authorList>
            <person name="Soderlund C."/>
            <person name="Descour A."/>
            <person name="Kudrna D."/>
            <person name="Bomhoff M."/>
            <person name="Boyd L."/>
            <person name="Currie J."/>
            <person name="Angelova A."/>
            <person name="Collura K."/>
            <person name="Wissotski M."/>
            <person name="Ashley E."/>
            <person name="Morrow D."/>
            <person name="Fernandes J."/>
            <person name="Walbot V."/>
            <person name="Yu Y."/>
        </authorList>
    </citation>
    <scope>NUCLEOTIDE SEQUENCE</scope>
    <source>
        <strain evidence="2">B73</strain>
    </source>
</reference>
<feature type="region of interest" description="Disordered" evidence="1">
    <location>
        <begin position="100"/>
        <end position="121"/>
    </location>
</feature>